<dbReference type="EMBL" id="HBUF01204511">
    <property type="protein sequence ID" value="CAG6663145.1"/>
    <property type="molecule type" value="Transcribed_RNA"/>
</dbReference>
<dbReference type="GO" id="GO:0004784">
    <property type="term" value="F:superoxide dismutase activity"/>
    <property type="evidence" value="ECO:0007669"/>
    <property type="project" value="InterPro"/>
</dbReference>
<reference evidence="2" key="1">
    <citation type="submission" date="2021-05" db="EMBL/GenBank/DDBJ databases">
        <authorList>
            <person name="Alioto T."/>
            <person name="Alioto T."/>
            <person name="Gomez Garrido J."/>
        </authorList>
    </citation>
    <scope>NUCLEOTIDE SEQUENCE</scope>
</reference>
<dbReference type="InterPro" id="IPR036314">
    <property type="entry name" value="SOD_C_sf"/>
</dbReference>
<dbReference type="Pfam" id="PF02777">
    <property type="entry name" value="Sod_Fe_C"/>
    <property type="match status" value="1"/>
</dbReference>
<organism evidence="2">
    <name type="scientific">Cacopsylla melanoneura</name>
    <dbReference type="NCBI Taxonomy" id="428564"/>
    <lineage>
        <taxon>Eukaryota</taxon>
        <taxon>Metazoa</taxon>
        <taxon>Ecdysozoa</taxon>
        <taxon>Arthropoda</taxon>
        <taxon>Hexapoda</taxon>
        <taxon>Insecta</taxon>
        <taxon>Pterygota</taxon>
        <taxon>Neoptera</taxon>
        <taxon>Paraneoptera</taxon>
        <taxon>Hemiptera</taxon>
        <taxon>Sternorrhyncha</taxon>
        <taxon>Psylloidea</taxon>
        <taxon>Psyllidae</taxon>
        <taxon>Psyllinae</taxon>
        <taxon>Cacopsylla</taxon>
    </lineage>
</organism>
<accession>A0A8D8S9W4</accession>
<dbReference type="AlphaFoldDB" id="A0A8D8S9W4"/>
<evidence type="ECO:0000259" key="1">
    <source>
        <dbReference type="Pfam" id="PF02777"/>
    </source>
</evidence>
<protein>
    <submittedName>
        <fullName evidence="2">Superoxide dismutase [Mn]</fullName>
    </submittedName>
</protein>
<dbReference type="PANTHER" id="PTHR43595">
    <property type="entry name" value="37S RIBOSOMAL PROTEIN S26, MITOCHONDRIAL"/>
    <property type="match status" value="1"/>
</dbReference>
<dbReference type="Gene3D" id="3.55.40.20">
    <property type="entry name" value="Iron/manganese superoxide dismutase, C-terminal domain"/>
    <property type="match status" value="1"/>
</dbReference>
<dbReference type="SUPFAM" id="SSF54719">
    <property type="entry name" value="Fe,Mn superoxide dismutase (SOD), C-terminal domain"/>
    <property type="match status" value="1"/>
</dbReference>
<proteinExistence type="predicted"/>
<dbReference type="EMBL" id="HBUF01204512">
    <property type="protein sequence ID" value="CAG6663146.1"/>
    <property type="molecule type" value="Transcribed_RNA"/>
</dbReference>
<dbReference type="PANTHER" id="PTHR43595:SF2">
    <property type="entry name" value="SMALL RIBOSOMAL SUBUNIT PROTEIN MS42"/>
    <property type="match status" value="1"/>
</dbReference>
<evidence type="ECO:0000313" key="2">
    <source>
        <dbReference type="EMBL" id="CAG6663146.1"/>
    </source>
</evidence>
<dbReference type="GO" id="GO:0005737">
    <property type="term" value="C:cytoplasm"/>
    <property type="evidence" value="ECO:0007669"/>
    <property type="project" value="TreeGrafter"/>
</dbReference>
<sequence length="202" mass="24663">MLVFKKKIYKKNNFLSLKQFEEHEKIFSIYNNNLNNYLKKNNIKIKNKFELIDFLHDLPEFEKNYLSNLLGSNLNHEYYFNNISFNKIDCFGEINNYINYNFNSYENFKFNFIKNFLDFNGWGWIIINNNNLCMLKTYENNNPMFPISLGGFNSIPLLCIDLHEHSYFLDYLTNKKKYIENFLNNINWFEVENRIQNYFLNK</sequence>
<dbReference type="InterPro" id="IPR019832">
    <property type="entry name" value="Mn/Fe_SOD_C"/>
</dbReference>
<dbReference type="GO" id="GO:0046872">
    <property type="term" value="F:metal ion binding"/>
    <property type="evidence" value="ECO:0007669"/>
    <property type="project" value="InterPro"/>
</dbReference>
<name>A0A8D8S9W4_9HEMI</name>
<feature type="domain" description="Manganese/iron superoxide dismutase C-terminal" evidence="1">
    <location>
        <begin position="92"/>
        <end position="194"/>
    </location>
</feature>